<comment type="caution">
    <text evidence="2">The sequence shown here is derived from an EMBL/GenBank/DDBJ whole genome shotgun (WGS) entry which is preliminary data.</text>
</comment>
<dbReference type="InterPro" id="IPR052918">
    <property type="entry name" value="Motility_Chemotaxis_Reg"/>
</dbReference>
<keyword evidence="3" id="KW-1185">Reference proteome</keyword>
<protein>
    <submittedName>
        <fullName evidence="2">Uncharacterized protein</fullName>
    </submittedName>
</protein>
<dbReference type="Proteomes" id="UP000440224">
    <property type="component" value="Unassembled WGS sequence"/>
</dbReference>
<name>A0A6N7Q1P6_9BACT</name>
<dbReference type="InterPro" id="IPR010620">
    <property type="entry name" value="SBBP_repeat"/>
</dbReference>
<reference evidence="2 3" key="1">
    <citation type="submission" date="2019-10" db="EMBL/GenBank/DDBJ databases">
        <title>A soil myxobacterium in the family Polyangiaceae.</title>
        <authorList>
            <person name="Li Y."/>
            <person name="Wang J."/>
        </authorList>
    </citation>
    <scope>NUCLEOTIDE SEQUENCE [LARGE SCALE GENOMIC DNA]</scope>
    <source>
        <strain evidence="2 3">DSM 14734</strain>
    </source>
</reference>
<dbReference type="SUPFAM" id="SSF50998">
    <property type="entry name" value="Quinoprotein alcohol dehydrogenase-like"/>
    <property type="match status" value="1"/>
</dbReference>
<evidence type="ECO:0000313" key="3">
    <source>
        <dbReference type="Proteomes" id="UP000440224"/>
    </source>
</evidence>
<dbReference type="PANTHER" id="PTHR35580">
    <property type="entry name" value="CELL SURFACE GLYCOPROTEIN (S-LAYER PROTEIN)-LIKE PROTEIN"/>
    <property type="match status" value="1"/>
</dbReference>
<feature type="compositionally biased region" description="Gly residues" evidence="1">
    <location>
        <begin position="54"/>
        <end position="64"/>
    </location>
</feature>
<proteinExistence type="predicted"/>
<organism evidence="2 3">
    <name type="scientific">Polyangium spumosum</name>
    <dbReference type="NCBI Taxonomy" id="889282"/>
    <lineage>
        <taxon>Bacteria</taxon>
        <taxon>Pseudomonadati</taxon>
        <taxon>Myxococcota</taxon>
        <taxon>Polyangia</taxon>
        <taxon>Polyangiales</taxon>
        <taxon>Polyangiaceae</taxon>
        <taxon>Polyangium</taxon>
    </lineage>
</organism>
<accession>A0A6N7Q1P6</accession>
<dbReference type="InterPro" id="IPR011047">
    <property type="entry name" value="Quinoprotein_ADH-like_sf"/>
</dbReference>
<dbReference type="EMBL" id="WJIE01000010">
    <property type="protein sequence ID" value="MRG96174.1"/>
    <property type="molecule type" value="Genomic_DNA"/>
</dbReference>
<dbReference type="Pfam" id="PF06739">
    <property type="entry name" value="SBBP"/>
    <property type="match status" value="1"/>
</dbReference>
<gene>
    <name evidence="2" type="ORF">GF068_30260</name>
</gene>
<evidence type="ECO:0000256" key="1">
    <source>
        <dbReference type="SAM" id="MobiDB-lite"/>
    </source>
</evidence>
<dbReference type="AlphaFoldDB" id="A0A6N7Q1P6"/>
<evidence type="ECO:0000313" key="2">
    <source>
        <dbReference type="EMBL" id="MRG96174.1"/>
    </source>
</evidence>
<dbReference type="PANTHER" id="PTHR35580:SF1">
    <property type="entry name" value="PHYTASE-LIKE DOMAIN-CONTAINING PROTEIN"/>
    <property type="match status" value="1"/>
</dbReference>
<sequence>MVLTSAASCVQVLGGDNPYNEEEPGGAGGMASAVGSGGTGGAGGYAGGSSSSSTGGGGGAGGGGVSCTPGETRPCYAGPAGTEGVGNCKAGVETCGDDGMAWGICANEVMPEPVEDCAIVGDEDCDGIDGCTGAPLEAFTPAGETMGSMDEAIYDVAITPDGGYVVAGVVKTALGGDFFGLTGGAAYVAKIGADGALVWEKDFPSTVAIARGVAVSNTGDVVLLGEFTGTVNFGGNDLVTPDQSGDIFLVKLDAAGAHVWSERYGATGTQSGQDVAVDDAGNVYITGGVYADPVSLGGATVDPFYDDVFVASYGPTGNHRWSHIFVNNGEQRGRRIVVTPDGSRVAIIGATDDDTNLGGGEMPDGMGEDVVVGVYNGADGTHAWSKLFGGNGDQRYGSVAFAPNGNVLVTGRFSEAIDFGGGAMMAPMGTTSMYVAELAAADGGHLRSRRFGITGTTRGTAIAADDAGNVVVVGHFDGTVDFGGAVVTASGWDVFVAKFSPENWTHLWTRQLGGQGNQFGWNMAIDAKGNAVVGGGFYDQLVVGAPLPIVTSTGGADLFAVRLSP</sequence>
<feature type="region of interest" description="Disordered" evidence="1">
    <location>
        <begin position="41"/>
        <end position="64"/>
    </location>
</feature>